<accession>A0ABQ7FVX7</accession>
<feature type="transmembrane region" description="Helical" evidence="1">
    <location>
        <begin position="83"/>
        <end position="103"/>
    </location>
</feature>
<evidence type="ECO:0008006" key="4">
    <source>
        <dbReference type="Google" id="ProtNLM"/>
    </source>
</evidence>
<name>A0ABQ7FVX7_DUNSA</name>
<feature type="transmembrane region" description="Helical" evidence="1">
    <location>
        <begin position="54"/>
        <end position="71"/>
    </location>
</feature>
<proteinExistence type="predicted"/>
<keyword evidence="1" id="KW-1133">Transmembrane helix</keyword>
<evidence type="ECO:0000313" key="2">
    <source>
        <dbReference type="EMBL" id="KAF5826516.1"/>
    </source>
</evidence>
<gene>
    <name evidence="2" type="ORF">DUNSADRAFT_2863</name>
</gene>
<evidence type="ECO:0000256" key="1">
    <source>
        <dbReference type="SAM" id="Phobius"/>
    </source>
</evidence>
<comment type="caution">
    <text evidence="2">The sequence shown here is derived from an EMBL/GenBank/DDBJ whole genome shotgun (WGS) entry which is preliminary data.</text>
</comment>
<keyword evidence="1" id="KW-0812">Transmembrane</keyword>
<sequence>MGMQCSAISSNMLPCCVCCVSNLSFFGIQHDLFLFPPPAWKQLKNAIKHKSKSLTSYPAVFDIYHAFLLVSKLRSCGWRVNGYVLLTTKFALALALGLSLQFVNCCYVMLQLHMFAWFVVQVIQSNLSHLQALYF</sequence>
<organism evidence="2 3">
    <name type="scientific">Dunaliella salina</name>
    <name type="common">Green alga</name>
    <name type="synonym">Protococcus salinus</name>
    <dbReference type="NCBI Taxonomy" id="3046"/>
    <lineage>
        <taxon>Eukaryota</taxon>
        <taxon>Viridiplantae</taxon>
        <taxon>Chlorophyta</taxon>
        <taxon>core chlorophytes</taxon>
        <taxon>Chlorophyceae</taxon>
        <taxon>CS clade</taxon>
        <taxon>Chlamydomonadales</taxon>
        <taxon>Dunaliellaceae</taxon>
        <taxon>Dunaliella</taxon>
    </lineage>
</organism>
<dbReference type="EMBL" id="MU070865">
    <property type="protein sequence ID" value="KAF5826516.1"/>
    <property type="molecule type" value="Genomic_DNA"/>
</dbReference>
<protein>
    <recommendedName>
        <fullName evidence="4">Encoded protein</fullName>
    </recommendedName>
</protein>
<dbReference type="Proteomes" id="UP000815325">
    <property type="component" value="Unassembled WGS sequence"/>
</dbReference>
<feature type="transmembrane region" description="Helical" evidence="1">
    <location>
        <begin position="12"/>
        <end position="34"/>
    </location>
</feature>
<reference evidence="2" key="1">
    <citation type="submission" date="2017-08" db="EMBL/GenBank/DDBJ databases">
        <authorList>
            <person name="Polle J.E."/>
            <person name="Barry K."/>
            <person name="Cushman J."/>
            <person name="Schmutz J."/>
            <person name="Tran D."/>
            <person name="Hathwaick L.T."/>
            <person name="Yim W.C."/>
            <person name="Jenkins J."/>
            <person name="Mckie-Krisberg Z.M."/>
            <person name="Prochnik S."/>
            <person name="Lindquist E."/>
            <person name="Dockter R.B."/>
            <person name="Adam C."/>
            <person name="Molina H."/>
            <person name="Bunkerborg J."/>
            <person name="Jin E."/>
            <person name="Buchheim M."/>
            <person name="Magnuson J."/>
        </authorList>
    </citation>
    <scope>NUCLEOTIDE SEQUENCE</scope>
    <source>
        <strain evidence="2">CCAP 19/18</strain>
    </source>
</reference>
<keyword evidence="3" id="KW-1185">Reference proteome</keyword>
<keyword evidence="1" id="KW-0472">Membrane</keyword>
<evidence type="ECO:0000313" key="3">
    <source>
        <dbReference type="Proteomes" id="UP000815325"/>
    </source>
</evidence>